<reference evidence="2" key="1">
    <citation type="submission" date="2022-10" db="EMBL/GenBank/DDBJ databases">
        <title>Tapping the CABI collections for fungal endophytes: first genome assemblies for Collariella, Neodidymelliopsis, Ascochyta clinopodiicola, Didymella pomorum, Didymosphaeria variabile, Neocosmospora piperis and Neocucurbitaria cava.</title>
        <authorList>
            <person name="Hill R."/>
        </authorList>
    </citation>
    <scope>NUCLEOTIDE SEQUENCE</scope>
    <source>
        <strain evidence="2">IMI 355082</strain>
    </source>
</reference>
<feature type="region of interest" description="Disordered" evidence="1">
    <location>
        <begin position="42"/>
        <end position="127"/>
    </location>
</feature>
<organism evidence="2 3">
    <name type="scientific">Gnomoniopsis smithogilvyi</name>
    <dbReference type="NCBI Taxonomy" id="1191159"/>
    <lineage>
        <taxon>Eukaryota</taxon>
        <taxon>Fungi</taxon>
        <taxon>Dikarya</taxon>
        <taxon>Ascomycota</taxon>
        <taxon>Pezizomycotina</taxon>
        <taxon>Sordariomycetes</taxon>
        <taxon>Sordariomycetidae</taxon>
        <taxon>Diaporthales</taxon>
        <taxon>Gnomoniaceae</taxon>
        <taxon>Gnomoniopsis</taxon>
    </lineage>
</organism>
<sequence>MSAWLSLLYRVFATLLTLVTSLPSKFLARLAHLHLTLAAAPSASQGDSHSGDRHPTAAPQNNDDDDHETEFNKKTNMSRDVVENGATSEKPASTACTNLQPQSQPARDNGDHGVSYESSSASHQHQIDRFSQLPDKLLLLIFEMVHSEARHDLCSVSLANKKLHTLADKILYKALLFDSPEQHLTFSESLDRRPRRGSMIQDVVLAYPTSELSHLILDAPLDRSHYDPDRIDGLSRSLSTMSYLRTLDIAVPVKLLPGIGALFNGPFDLAELRECSLYFQAPDDAYWDLQETIHIFTHPELERLTLKRARLDERGFDSLERPHSTGLKVLSLVECDINDDALADIMEFPAGLREFHMCHTADPQPELEESSDEINEFVMALKPCAETLETIIIDHPTLGGRKVLRMRDFVAIKTLKMNFDTQLFGKTGRKPRLHSVGFPPELETLEFFGECGNDETVTELFATALENSSYMARNLKTLIMAEGAKGLPQQIVDACKGKKFQLLTKRLDEDDDDDNVNDDDDN</sequence>
<evidence type="ECO:0000313" key="3">
    <source>
        <dbReference type="Proteomes" id="UP001140453"/>
    </source>
</evidence>
<keyword evidence="3" id="KW-1185">Reference proteome</keyword>
<dbReference type="AlphaFoldDB" id="A0A9W8Z2Y1"/>
<name>A0A9W8Z2Y1_9PEZI</name>
<dbReference type="InterPro" id="IPR036047">
    <property type="entry name" value="F-box-like_dom_sf"/>
</dbReference>
<accession>A0A9W8Z2Y1</accession>
<gene>
    <name evidence="2" type="ORF">N0V93_002123</name>
</gene>
<dbReference type="SUPFAM" id="SSF52047">
    <property type="entry name" value="RNI-like"/>
    <property type="match status" value="1"/>
</dbReference>
<dbReference type="OrthoDB" id="2522477at2759"/>
<proteinExistence type="predicted"/>
<dbReference type="CDD" id="cd09917">
    <property type="entry name" value="F-box_SF"/>
    <property type="match status" value="1"/>
</dbReference>
<evidence type="ECO:0000256" key="1">
    <source>
        <dbReference type="SAM" id="MobiDB-lite"/>
    </source>
</evidence>
<evidence type="ECO:0008006" key="4">
    <source>
        <dbReference type="Google" id="ProtNLM"/>
    </source>
</evidence>
<protein>
    <recommendedName>
        <fullName evidence="4">F-box domain-containing protein</fullName>
    </recommendedName>
</protein>
<dbReference type="SUPFAM" id="SSF81383">
    <property type="entry name" value="F-box domain"/>
    <property type="match status" value="1"/>
</dbReference>
<dbReference type="Proteomes" id="UP001140453">
    <property type="component" value="Unassembled WGS sequence"/>
</dbReference>
<comment type="caution">
    <text evidence="2">The sequence shown here is derived from an EMBL/GenBank/DDBJ whole genome shotgun (WGS) entry which is preliminary data.</text>
</comment>
<dbReference type="EMBL" id="JAPEVB010000001">
    <property type="protein sequence ID" value="KAJ4397886.1"/>
    <property type="molecule type" value="Genomic_DNA"/>
</dbReference>
<feature type="compositionally biased region" description="Polar residues" evidence="1">
    <location>
        <begin position="85"/>
        <end position="106"/>
    </location>
</feature>
<evidence type="ECO:0000313" key="2">
    <source>
        <dbReference type="EMBL" id="KAJ4397886.1"/>
    </source>
</evidence>